<dbReference type="GO" id="GO:0008081">
    <property type="term" value="F:phosphoric diester hydrolase activity"/>
    <property type="evidence" value="ECO:0007669"/>
    <property type="project" value="UniProtKB-ARBA"/>
</dbReference>
<organism evidence="2 3">
    <name type="scientific">Allopseudospirillum japonicum</name>
    <dbReference type="NCBI Taxonomy" id="64971"/>
    <lineage>
        <taxon>Bacteria</taxon>
        <taxon>Pseudomonadati</taxon>
        <taxon>Pseudomonadota</taxon>
        <taxon>Gammaproteobacteria</taxon>
        <taxon>Oceanospirillales</taxon>
        <taxon>Oceanospirillaceae</taxon>
        <taxon>Allopseudospirillum</taxon>
    </lineage>
</organism>
<gene>
    <name evidence="2" type="ORF">SAMN05421831_10160</name>
</gene>
<sequence length="396" mass="44516">MLMDDDYELQPLEEGELKVGDTLPWSVFTSLGKILMKEGTKIDSPRKLSMLMNTGFRPKPKQVSPAEQQALDEASLPQPVVYERQTNPFTELDELLHELSELFKLLNADEVKAQVFMKRCYLLVTQIQGLCRLNDDALLGAVHLNSDHAYTLQHPMHVAIVCALIARKLKIPQKIQLSMLAAALTQNVAMNPYQLQLNRQRKPLNEAQRQVVNKHPEQGVALLKQVGVTDELWLDIVLQHHEKQDGTGYPQGLSGKQIRPEAKIIALADVYSAMISCRPYRPGLSAQQSLRSIFLERGSQFDEKLTMVFLNELGVYPPGACVKLKNEEIGIVIKRTQDSRAPIVSIVKDPGGELYLRPRERDTSEPEFAISATLSKQNVPTLNPTLLWGIKLMRIG</sequence>
<name>A0A1H6QE86_9GAMM</name>
<dbReference type="InterPro" id="IPR037522">
    <property type="entry name" value="HD_GYP_dom"/>
</dbReference>
<evidence type="ECO:0000313" key="3">
    <source>
        <dbReference type="Proteomes" id="UP000242999"/>
    </source>
</evidence>
<keyword evidence="3" id="KW-1185">Reference proteome</keyword>
<dbReference type="SUPFAM" id="SSF109604">
    <property type="entry name" value="HD-domain/PDEase-like"/>
    <property type="match status" value="1"/>
</dbReference>
<feature type="domain" description="HD-GYP" evidence="1">
    <location>
        <begin position="130"/>
        <end position="325"/>
    </location>
</feature>
<dbReference type="CDD" id="cd00077">
    <property type="entry name" value="HDc"/>
    <property type="match status" value="1"/>
</dbReference>
<accession>A0A1H6QE86</accession>
<reference evidence="3" key="1">
    <citation type="submission" date="2016-10" db="EMBL/GenBank/DDBJ databases">
        <authorList>
            <person name="Varghese N."/>
            <person name="Submissions S."/>
        </authorList>
    </citation>
    <scope>NUCLEOTIDE SEQUENCE [LARGE SCALE GENOMIC DNA]</scope>
    <source>
        <strain evidence="3">DSM 7165</strain>
    </source>
</reference>
<dbReference type="RefSeq" id="WP_093307698.1">
    <property type="nucleotide sequence ID" value="NZ_FNYH01000001.1"/>
</dbReference>
<dbReference type="Gene3D" id="1.10.3210.10">
    <property type="entry name" value="Hypothetical protein af1432"/>
    <property type="match status" value="1"/>
</dbReference>
<dbReference type="InterPro" id="IPR003607">
    <property type="entry name" value="HD/PDEase_dom"/>
</dbReference>
<dbReference type="PROSITE" id="PS51832">
    <property type="entry name" value="HD_GYP"/>
    <property type="match status" value="1"/>
</dbReference>
<dbReference type="STRING" id="64971.SAMN05421831_10160"/>
<evidence type="ECO:0000313" key="2">
    <source>
        <dbReference type="EMBL" id="SEI37555.1"/>
    </source>
</evidence>
<dbReference type="PANTHER" id="PTHR43155:SF2">
    <property type="entry name" value="CYCLIC DI-GMP PHOSPHODIESTERASE PA4108"/>
    <property type="match status" value="1"/>
</dbReference>
<dbReference type="AlphaFoldDB" id="A0A1H6QE86"/>
<dbReference type="Proteomes" id="UP000242999">
    <property type="component" value="Unassembled WGS sequence"/>
</dbReference>
<proteinExistence type="predicted"/>
<dbReference type="Pfam" id="PF13487">
    <property type="entry name" value="HD_5"/>
    <property type="match status" value="1"/>
</dbReference>
<protein>
    <submittedName>
        <fullName evidence="2">HD domain-containing protein</fullName>
    </submittedName>
</protein>
<dbReference type="PANTHER" id="PTHR43155">
    <property type="entry name" value="CYCLIC DI-GMP PHOSPHODIESTERASE PA4108-RELATED"/>
    <property type="match status" value="1"/>
</dbReference>
<evidence type="ECO:0000259" key="1">
    <source>
        <dbReference type="PROSITE" id="PS51832"/>
    </source>
</evidence>
<dbReference type="OrthoDB" id="9764808at2"/>
<dbReference type="EMBL" id="FNYH01000001">
    <property type="protein sequence ID" value="SEI37555.1"/>
    <property type="molecule type" value="Genomic_DNA"/>
</dbReference>